<proteinExistence type="predicted"/>
<feature type="transmembrane region" description="Helical" evidence="1">
    <location>
        <begin position="12"/>
        <end position="39"/>
    </location>
</feature>
<evidence type="ECO:0000313" key="2">
    <source>
        <dbReference type="EMBL" id="AEG02920.1"/>
    </source>
</evidence>
<accession>G0A5R3</accession>
<reference key="2">
    <citation type="submission" date="2011-05" db="EMBL/GenBank/DDBJ databases">
        <title>Complete genome sequence of the aerobic marine methanotroph Methylomonas methanica MC09.</title>
        <authorList>
            <person name="Boden R."/>
            <person name="Cunliffe M."/>
            <person name="Scanlan J."/>
            <person name="Moussard H."/>
            <person name="Kits K.D."/>
            <person name="Klotz M."/>
            <person name="Jetten M."/>
            <person name="Vuilleumier S."/>
            <person name="Han J."/>
            <person name="Peters L."/>
            <person name="Mikhailova N."/>
            <person name="Teshima H."/>
            <person name="Tapia R."/>
            <person name="Kyrpides N."/>
            <person name="Ivanova N."/>
            <person name="Pagani I."/>
            <person name="Cheng J.-F."/>
            <person name="Goodwin L."/>
            <person name="Han C."/>
            <person name="Hauser L."/>
            <person name="Land M."/>
            <person name="Lapidus A."/>
            <person name="Lucas S."/>
            <person name="Pitluck S."/>
            <person name="Woyke T."/>
            <person name="Stein L.Y."/>
            <person name="Murrell C."/>
        </authorList>
    </citation>
    <scope>NUCLEOTIDE SEQUENCE</scope>
    <source>
        <strain>MC09</strain>
    </source>
</reference>
<keyword evidence="1" id="KW-0812">Transmembrane</keyword>
<reference evidence="2 3" key="1">
    <citation type="journal article" date="2011" name="J. Bacteriol.">
        <title>Complete Genome Sequence of the Aerobic Marine Methanotroph Methylomonas methanica MC09.</title>
        <authorList>
            <person name="Boden R."/>
            <person name="Cunliffe M."/>
            <person name="Scanlan J."/>
            <person name="Moussard H."/>
            <person name="Kits K.D."/>
            <person name="Klotz M.G."/>
            <person name="Jetten M.S."/>
            <person name="Vuilleumier S."/>
            <person name="Han J."/>
            <person name="Peters L."/>
            <person name="Mikhailova N."/>
            <person name="Teshima H."/>
            <person name="Tapia R."/>
            <person name="Kyrpides N."/>
            <person name="Ivanova N."/>
            <person name="Pagani I."/>
            <person name="Cheng J.F."/>
            <person name="Goodwin L."/>
            <person name="Han C."/>
            <person name="Hauser L."/>
            <person name="Land M.L."/>
            <person name="Lapidus A."/>
            <person name="Lucas S."/>
            <person name="Pitluck S."/>
            <person name="Woyke T."/>
            <person name="Stein L."/>
            <person name="Murrell J.C."/>
        </authorList>
    </citation>
    <scope>NUCLEOTIDE SEQUENCE [LARGE SCALE GENOMIC DNA]</scope>
    <source>
        <strain evidence="2 3">MC09</strain>
    </source>
</reference>
<dbReference type="EMBL" id="CP002738">
    <property type="protein sequence ID" value="AEG02920.1"/>
    <property type="molecule type" value="Genomic_DNA"/>
</dbReference>
<dbReference type="AlphaFoldDB" id="G0A5R3"/>
<dbReference type="HOGENOM" id="CLU_212702_1_0_6"/>
<protein>
    <submittedName>
        <fullName evidence="2">Uncharacterized protein</fullName>
    </submittedName>
</protein>
<organism evidence="2 3">
    <name type="scientific">Methylomonas methanica (strain DSM 25384 / MC09)</name>
    <dbReference type="NCBI Taxonomy" id="857087"/>
    <lineage>
        <taxon>Bacteria</taxon>
        <taxon>Pseudomonadati</taxon>
        <taxon>Pseudomonadota</taxon>
        <taxon>Gammaproteobacteria</taxon>
        <taxon>Methylococcales</taxon>
        <taxon>Methylococcaceae</taxon>
        <taxon>Methylomonas</taxon>
    </lineage>
</organism>
<keyword evidence="1" id="KW-1133">Transmembrane helix</keyword>
<sequence length="50" mass="5314">MNNLSKDLLIGSLFISGLLSFFSGLFVISTVFFAASAIFSTMANKAHING</sequence>
<evidence type="ECO:0000256" key="1">
    <source>
        <dbReference type="SAM" id="Phobius"/>
    </source>
</evidence>
<reference evidence="3" key="3">
    <citation type="submission" date="2011-05" db="EMBL/GenBank/DDBJ databases">
        <title>Complete sequence of Methylomonas methanica MC09.</title>
        <authorList>
            <consortium name="US DOE Joint Genome Institute"/>
            <person name="Lucas S."/>
            <person name="Han J."/>
            <person name="Lapidus A."/>
            <person name="Cheng J.-F."/>
            <person name="Goodwin L."/>
            <person name="Pitluck S."/>
            <person name="Peters L."/>
            <person name="Mikhailova N."/>
            <person name="Teshima H."/>
            <person name="Han C."/>
            <person name="Tapia R."/>
            <person name="Land M."/>
            <person name="Hauser L."/>
            <person name="Kyrpides N."/>
            <person name="Ivanova N."/>
            <person name="Pagani I."/>
            <person name="Stein L."/>
            <person name="Woyke T."/>
        </authorList>
    </citation>
    <scope>NUCLEOTIDE SEQUENCE [LARGE SCALE GENOMIC DNA]</scope>
    <source>
        <strain evidence="3">MC09</strain>
    </source>
</reference>
<keyword evidence="1" id="KW-0472">Membrane</keyword>
<dbReference type="STRING" id="857087.Metme_4582"/>
<keyword evidence="3" id="KW-1185">Reference proteome</keyword>
<name>G0A5R3_METMM</name>
<gene>
    <name evidence="2" type="ordered locus">Metme_4582</name>
</gene>
<evidence type="ECO:0000313" key="3">
    <source>
        <dbReference type="Proteomes" id="UP000008888"/>
    </source>
</evidence>
<dbReference type="Proteomes" id="UP000008888">
    <property type="component" value="Chromosome"/>
</dbReference>
<dbReference type="KEGG" id="mmt:Metme_4582"/>